<reference evidence="1 2" key="1">
    <citation type="journal article" date="2019" name="Commun. Biol.">
        <title>The bagworm genome reveals a unique fibroin gene that provides high tensile strength.</title>
        <authorList>
            <person name="Kono N."/>
            <person name="Nakamura H."/>
            <person name="Ohtoshi R."/>
            <person name="Tomita M."/>
            <person name="Numata K."/>
            <person name="Arakawa K."/>
        </authorList>
    </citation>
    <scope>NUCLEOTIDE SEQUENCE [LARGE SCALE GENOMIC DNA]</scope>
</reference>
<evidence type="ECO:0000313" key="2">
    <source>
        <dbReference type="Proteomes" id="UP000299102"/>
    </source>
</evidence>
<accession>A0A4C1UB61</accession>
<proteinExistence type="predicted"/>
<dbReference type="AlphaFoldDB" id="A0A4C1UB61"/>
<keyword evidence="2" id="KW-1185">Reference proteome</keyword>
<dbReference type="EMBL" id="BGZK01000150">
    <property type="protein sequence ID" value="GBP23337.1"/>
    <property type="molecule type" value="Genomic_DNA"/>
</dbReference>
<evidence type="ECO:0000313" key="1">
    <source>
        <dbReference type="EMBL" id="GBP23337.1"/>
    </source>
</evidence>
<gene>
    <name evidence="1" type="ORF">EVAR_22193_1</name>
</gene>
<dbReference type="OrthoDB" id="425681at2759"/>
<protein>
    <submittedName>
        <fullName evidence="1">Uncharacterized protein</fullName>
    </submittedName>
</protein>
<name>A0A4C1UB61_EUMVA</name>
<sequence>MRHGIHHKELVLVAPESLSDLICRGALADDMQKLPPIWSAKIFKEINSIFTPTISKTKVMMFVRNETTTEYDVCIGGERVEQANEFAYLVVCLQMMYPRRYGLSKSPPSTTAPSARLFAP</sequence>
<organism evidence="1 2">
    <name type="scientific">Eumeta variegata</name>
    <name type="common">Bagworm moth</name>
    <name type="synonym">Eumeta japonica</name>
    <dbReference type="NCBI Taxonomy" id="151549"/>
    <lineage>
        <taxon>Eukaryota</taxon>
        <taxon>Metazoa</taxon>
        <taxon>Ecdysozoa</taxon>
        <taxon>Arthropoda</taxon>
        <taxon>Hexapoda</taxon>
        <taxon>Insecta</taxon>
        <taxon>Pterygota</taxon>
        <taxon>Neoptera</taxon>
        <taxon>Endopterygota</taxon>
        <taxon>Lepidoptera</taxon>
        <taxon>Glossata</taxon>
        <taxon>Ditrysia</taxon>
        <taxon>Tineoidea</taxon>
        <taxon>Psychidae</taxon>
        <taxon>Oiketicinae</taxon>
        <taxon>Eumeta</taxon>
    </lineage>
</organism>
<comment type="caution">
    <text evidence="1">The sequence shown here is derived from an EMBL/GenBank/DDBJ whole genome shotgun (WGS) entry which is preliminary data.</text>
</comment>
<dbReference type="Proteomes" id="UP000299102">
    <property type="component" value="Unassembled WGS sequence"/>
</dbReference>